<proteinExistence type="predicted"/>
<accession>A0ABT6KBK5</accession>
<name>A0ABT6KBK5_9CYAN</name>
<sequence>MYRLTYRLFVGLKAAMFSLPISLGNNSTKHLPECNFMMYDTGLNFDRGSGRIATGY</sequence>
<evidence type="ECO:0000313" key="2">
    <source>
        <dbReference type="Proteomes" id="UP001159386"/>
    </source>
</evidence>
<dbReference type="RefSeq" id="WP_271731336.1">
    <property type="nucleotide sequence ID" value="NZ_JANQDF010000030.1"/>
</dbReference>
<gene>
    <name evidence="1" type="ORF">NWP22_02885</name>
</gene>
<evidence type="ECO:0000313" key="1">
    <source>
        <dbReference type="EMBL" id="MDH6104829.1"/>
    </source>
</evidence>
<keyword evidence="2" id="KW-1185">Reference proteome</keyword>
<reference evidence="1 2" key="1">
    <citation type="journal article" date="2023" name="J. Phycol.">
        <title>Chrysosporum ovalisporum is synonymous with the true-branching cyanobacterium Umezakia natans (Nostocales/Aphanizomenonaceae).</title>
        <authorList>
            <person name="McGregor G.B."/>
            <person name="Sendall B.C."/>
            <person name="Niiyama Y."/>
            <person name="Tuji A."/>
            <person name="Willis A."/>
        </authorList>
    </citation>
    <scope>NUCLEOTIDE SEQUENCE [LARGE SCALE GENOMIC DNA]</scope>
    <source>
        <strain evidence="1 2">CS-531</strain>
    </source>
</reference>
<dbReference type="Proteomes" id="UP001159386">
    <property type="component" value="Unassembled WGS sequence"/>
</dbReference>
<protein>
    <submittedName>
        <fullName evidence="1">Uncharacterized protein</fullName>
    </submittedName>
</protein>
<organism evidence="1 2">
    <name type="scientific">Anabaenopsis tanganyikae CS-531</name>
    <dbReference type="NCBI Taxonomy" id="2785304"/>
    <lineage>
        <taxon>Bacteria</taxon>
        <taxon>Bacillati</taxon>
        <taxon>Cyanobacteriota</taxon>
        <taxon>Cyanophyceae</taxon>
        <taxon>Nostocales</taxon>
        <taxon>Nodulariaceae</taxon>
        <taxon>Anabaenopsis</taxon>
        <taxon>Anabaenopsis tanganyikae</taxon>
    </lineage>
</organism>
<comment type="caution">
    <text evidence="1">The sequence shown here is derived from an EMBL/GenBank/DDBJ whole genome shotgun (WGS) entry which is preliminary data.</text>
</comment>
<dbReference type="EMBL" id="JANQDF010000030">
    <property type="protein sequence ID" value="MDH6104829.1"/>
    <property type="molecule type" value="Genomic_DNA"/>
</dbReference>